<sequence>MSTDSSWTWSVPYQQYYRYDEQRVLVWYRAIADETARAQQPRSLPQTEETVASGLQEGRLRPQNLSNSTSGRTYPHRTQLSNTSQATQSSPSPQYYPASLAQRHYTHPRNTPSYNSSNIRQGLRPSSNAGDDEEEEIDGQDNQISEEEDELGKRQGRRKQRKRRKLREEDETEYCNGMALHSHPNRSHPQLPWLCRTLSADNNFKGTGACPNVRILITLTLGVTSTQGLSRKSSPRSKVNTPCVMILAGRLSRDRNGIS</sequence>
<organism evidence="2">
    <name type="scientific">Mytilinidion resinicola</name>
    <dbReference type="NCBI Taxonomy" id="574789"/>
    <lineage>
        <taxon>Eukaryota</taxon>
        <taxon>Fungi</taxon>
        <taxon>Dikarya</taxon>
        <taxon>Ascomycota</taxon>
        <taxon>Pezizomycotina</taxon>
        <taxon>Dothideomycetes</taxon>
        <taxon>Pleosporomycetidae</taxon>
        <taxon>Mytilinidiales</taxon>
        <taxon>Mytilinidiaceae</taxon>
        <taxon>Mytilinidion</taxon>
    </lineage>
</organism>
<keyword evidence="3" id="KW-1185">Reference proteome</keyword>
<dbReference type="RefSeq" id="XP_033574825.1">
    <property type="nucleotide sequence ID" value="XM_033723701.1"/>
</dbReference>
<name>A0A6A6YGD1_9PEZI</name>
<evidence type="ECO:0000313" key="2">
    <source>
        <dbReference type="EMBL" id="KAF2807861.1"/>
    </source>
</evidence>
<proteinExistence type="predicted"/>
<feature type="region of interest" description="Disordered" evidence="1">
    <location>
        <begin position="37"/>
        <end position="172"/>
    </location>
</feature>
<dbReference type="GeneID" id="54464594"/>
<dbReference type="Proteomes" id="UP000504636">
    <property type="component" value="Unplaced"/>
</dbReference>
<feature type="compositionally biased region" description="Polar residues" evidence="1">
    <location>
        <begin position="108"/>
        <end position="129"/>
    </location>
</feature>
<reference evidence="4" key="2">
    <citation type="submission" date="2020-04" db="EMBL/GenBank/DDBJ databases">
        <authorList>
            <consortium name="NCBI Genome Project"/>
        </authorList>
    </citation>
    <scope>NUCLEOTIDE SEQUENCE</scope>
    <source>
        <strain evidence="4">CBS 304.34</strain>
    </source>
</reference>
<feature type="compositionally biased region" description="Acidic residues" evidence="1">
    <location>
        <begin position="130"/>
        <end position="150"/>
    </location>
</feature>
<evidence type="ECO:0000313" key="4">
    <source>
        <dbReference type="RefSeq" id="XP_033574825.1"/>
    </source>
</evidence>
<evidence type="ECO:0000256" key="1">
    <source>
        <dbReference type="SAM" id="MobiDB-lite"/>
    </source>
</evidence>
<accession>A0A6A6YGD1</accession>
<dbReference type="EMBL" id="MU003704">
    <property type="protein sequence ID" value="KAF2807861.1"/>
    <property type="molecule type" value="Genomic_DNA"/>
</dbReference>
<evidence type="ECO:0000313" key="3">
    <source>
        <dbReference type="Proteomes" id="UP000504636"/>
    </source>
</evidence>
<feature type="compositionally biased region" description="Polar residues" evidence="1">
    <location>
        <begin position="37"/>
        <end position="50"/>
    </location>
</feature>
<feature type="compositionally biased region" description="Basic residues" evidence="1">
    <location>
        <begin position="154"/>
        <end position="165"/>
    </location>
</feature>
<feature type="compositionally biased region" description="Polar residues" evidence="1">
    <location>
        <begin position="63"/>
        <end position="82"/>
    </location>
</feature>
<reference evidence="2 4" key="1">
    <citation type="journal article" date="2020" name="Stud. Mycol.">
        <title>101 Dothideomycetes genomes: a test case for predicting lifestyles and emergence of pathogens.</title>
        <authorList>
            <person name="Haridas S."/>
            <person name="Albert R."/>
            <person name="Binder M."/>
            <person name="Bloem J."/>
            <person name="Labutti K."/>
            <person name="Salamov A."/>
            <person name="Andreopoulos B."/>
            <person name="Baker S."/>
            <person name="Barry K."/>
            <person name="Bills G."/>
            <person name="Bluhm B."/>
            <person name="Cannon C."/>
            <person name="Castanera R."/>
            <person name="Culley D."/>
            <person name="Daum C."/>
            <person name="Ezra D."/>
            <person name="Gonzalez J."/>
            <person name="Henrissat B."/>
            <person name="Kuo A."/>
            <person name="Liang C."/>
            <person name="Lipzen A."/>
            <person name="Lutzoni F."/>
            <person name="Magnuson J."/>
            <person name="Mondo S."/>
            <person name="Nolan M."/>
            <person name="Ohm R."/>
            <person name="Pangilinan J."/>
            <person name="Park H.-J."/>
            <person name="Ramirez L."/>
            <person name="Alfaro M."/>
            <person name="Sun H."/>
            <person name="Tritt A."/>
            <person name="Yoshinaga Y."/>
            <person name="Zwiers L.-H."/>
            <person name="Turgeon B."/>
            <person name="Goodwin S."/>
            <person name="Spatafora J."/>
            <person name="Crous P."/>
            <person name="Grigoriev I."/>
        </authorList>
    </citation>
    <scope>NUCLEOTIDE SEQUENCE</scope>
    <source>
        <strain evidence="2 4">CBS 304.34</strain>
    </source>
</reference>
<gene>
    <name evidence="2 4" type="ORF">BDZ99DRAFT_500158</name>
</gene>
<protein>
    <submittedName>
        <fullName evidence="2 4">Uncharacterized protein</fullName>
    </submittedName>
</protein>
<dbReference type="AlphaFoldDB" id="A0A6A6YGD1"/>
<feature type="compositionally biased region" description="Low complexity" evidence="1">
    <location>
        <begin position="83"/>
        <end position="99"/>
    </location>
</feature>
<reference evidence="4" key="3">
    <citation type="submission" date="2025-04" db="UniProtKB">
        <authorList>
            <consortium name="RefSeq"/>
        </authorList>
    </citation>
    <scope>IDENTIFICATION</scope>
    <source>
        <strain evidence="4">CBS 304.34</strain>
    </source>
</reference>